<keyword evidence="1" id="KW-0521">NADP</keyword>
<dbReference type="InterPro" id="IPR001509">
    <property type="entry name" value="Epimerase_deHydtase"/>
</dbReference>
<sequence length="316" mass="33109">MKVLVTGATGLVGRQVVKRLRDAGLEVRIASRHPERLGRTSDAVLLPGFDAPADAFLAVMQDVAHVVHCAALNNDRDASEHDYLAVNGALTGQLAGAAATLASGRFLYLSSIRAVVGPGFSGTIDEETLPAPQDAYGRSKREGEIRTLDAYRSAGRSDAAVLRLPPVHGEGMKGNLATLMRLADTALPLPTGALTGIRSLISSDAVAGAVLQLLTKSAALQPIYVAGDRPPATISEIVAAFRRGFGRPPRLLAVPGTPLRAAAKVLGKGKAWDALTASQICDPSLLVSEGWIPEADTLDQLTELARRRKSAAAHAR</sequence>
<evidence type="ECO:0000313" key="5">
    <source>
        <dbReference type="Proteomes" id="UP001276564"/>
    </source>
</evidence>
<feature type="domain" description="NAD-dependent epimerase/dehydratase" evidence="3">
    <location>
        <begin position="3"/>
        <end position="226"/>
    </location>
</feature>
<protein>
    <submittedName>
        <fullName evidence="4">NAD-dependent epimerase/dehydratase family protein</fullName>
    </submittedName>
</protein>
<organism evidence="4 5">
    <name type="scientific">Mesorhizobium abyssinicae</name>
    <dbReference type="NCBI Taxonomy" id="1209958"/>
    <lineage>
        <taxon>Bacteria</taxon>
        <taxon>Pseudomonadati</taxon>
        <taxon>Pseudomonadota</taxon>
        <taxon>Alphaproteobacteria</taxon>
        <taxon>Hyphomicrobiales</taxon>
        <taxon>Phyllobacteriaceae</taxon>
        <taxon>Mesorhizobium</taxon>
    </lineage>
</organism>
<dbReference type="RefSeq" id="WP_320320753.1">
    <property type="nucleotide sequence ID" value="NZ_JAVIIP010000007.1"/>
</dbReference>
<dbReference type="SUPFAM" id="SSF51735">
    <property type="entry name" value="NAD(P)-binding Rossmann-fold domains"/>
    <property type="match status" value="1"/>
</dbReference>
<comment type="caution">
    <text evidence="4">The sequence shown here is derived from an EMBL/GenBank/DDBJ whole genome shotgun (WGS) entry which is preliminary data.</text>
</comment>
<dbReference type="InterPro" id="IPR036291">
    <property type="entry name" value="NAD(P)-bd_dom_sf"/>
</dbReference>
<evidence type="ECO:0000256" key="2">
    <source>
        <dbReference type="ARBA" id="ARBA00023277"/>
    </source>
</evidence>
<proteinExistence type="predicted"/>
<evidence type="ECO:0000313" key="4">
    <source>
        <dbReference type="EMBL" id="MDX8538982.1"/>
    </source>
</evidence>
<dbReference type="Pfam" id="PF01370">
    <property type="entry name" value="Epimerase"/>
    <property type="match status" value="1"/>
</dbReference>
<reference evidence="4 5" key="1">
    <citation type="submission" date="2023-08" db="EMBL/GenBank/DDBJ databases">
        <title>Implementing the SeqCode for naming new Mesorhizobium species isolated from Vachellia karroo root nodules.</title>
        <authorList>
            <person name="Van Lill M."/>
        </authorList>
    </citation>
    <scope>NUCLEOTIDE SEQUENCE [LARGE SCALE GENOMIC DNA]</scope>
    <source>
        <strain evidence="4 5">VK4B</strain>
    </source>
</reference>
<dbReference type="PANTHER" id="PTHR43103:SF3">
    <property type="entry name" value="ADP-L-GLYCERO-D-MANNO-HEPTOSE-6-EPIMERASE"/>
    <property type="match status" value="1"/>
</dbReference>
<dbReference type="PANTHER" id="PTHR43103">
    <property type="entry name" value="NUCLEOSIDE-DIPHOSPHATE-SUGAR EPIMERASE"/>
    <property type="match status" value="1"/>
</dbReference>
<dbReference type="Gene3D" id="3.40.50.720">
    <property type="entry name" value="NAD(P)-binding Rossmann-like Domain"/>
    <property type="match status" value="1"/>
</dbReference>
<accession>A0ABU5AP20</accession>
<dbReference type="Proteomes" id="UP001276564">
    <property type="component" value="Unassembled WGS sequence"/>
</dbReference>
<evidence type="ECO:0000256" key="1">
    <source>
        <dbReference type="ARBA" id="ARBA00022857"/>
    </source>
</evidence>
<gene>
    <name evidence="4" type="ORF">RFM23_15275</name>
</gene>
<dbReference type="EMBL" id="JAVIIP010000007">
    <property type="protein sequence ID" value="MDX8538982.1"/>
    <property type="molecule type" value="Genomic_DNA"/>
</dbReference>
<evidence type="ECO:0000259" key="3">
    <source>
        <dbReference type="Pfam" id="PF01370"/>
    </source>
</evidence>
<keyword evidence="5" id="KW-1185">Reference proteome</keyword>
<name>A0ABU5AP20_9HYPH</name>
<keyword evidence="2" id="KW-0119">Carbohydrate metabolism</keyword>